<dbReference type="SUPFAM" id="SSF55681">
    <property type="entry name" value="Class II aaRS and biotin synthetases"/>
    <property type="match status" value="1"/>
</dbReference>
<dbReference type="SUPFAM" id="SSF50249">
    <property type="entry name" value="Nucleic acid-binding proteins"/>
    <property type="match status" value="1"/>
</dbReference>
<proteinExistence type="predicted"/>
<keyword evidence="3" id="KW-0067">ATP-binding</keyword>
<dbReference type="AlphaFoldDB" id="A0A9D1AFJ7"/>
<feature type="domain" description="OB" evidence="7">
    <location>
        <begin position="21"/>
        <end position="97"/>
    </location>
</feature>
<dbReference type="InterPro" id="IPR004365">
    <property type="entry name" value="NA-bd_OB_tRNA"/>
</dbReference>
<evidence type="ECO:0000313" key="8">
    <source>
        <dbReference type="EMBL" id="HIR39305.1"/>
    </source>
</evidence>
<keyword evidence="5" id="KW-0030">Aminoacyl-tRNA synthetase</keyword>
<feature type="non-terminal residue" evidence="8">
    <location>
        <position position="226"/>
    </location>
</feature>
<name>A0A9D1AFJ7_9FIRM</name>
<dbReference type="InterPro" id="IPR045864">
    <property type="entry name" value="aa-tRNA-synth_II/BPL/LPL"/>
</dbReference>
<evidence type="ECO:0000259" key="6">
    <source>
        <dbReference type="Pfam" id="PF00152"/>
    </source>
</evidence>
<evidence type="ECO:0000256" key="4">
    <source>
        <dbReference type="ARBA" id="ARBA00022917"/>
    </source>
</evidence>
<reference evidence="8" key="2">
    <citation type="journal article" date="2021" name="PeerJ">
        <title>Extensive microbial diversity within the chicken gut microbiome revealed by metagenomics and culture.</title>
        <authorList>
            <person name="Gilroy R."/>
            <person name="Ravi A."/>
            <person name="Getino M."/>
            <person name="Pursley I."/>
            <person name="Horton D.L."/>
            <person name="Alikhan N.F."/>
            <person name="Baker D."/>
            <person name="Gharbi K."/>
            <person name="Hall N."/>
            <person name="Watson M."/>
            <person name="Adriaenssens E.M."/>
            <person name="Foster-Nyarko E."/>
            <person name="Jarju S."/>
            <person name="Secka A."/>
            <person name="Antonio M."/>
            <person name="Oren A."/>
            <person name="Chaudhuri R.R."/>
            <person name="La Ragione R."/>
            <person name="Hildebrand F."/>
            <person name="Pallen M.J."/>
        </authorList>
    </citation>
    <scope>NUCLEOTIDE SEQUENCE</scope>
    <source>
        <strain evidence="8">ChiW25-3613</strain>
    </source>
</reference>
<evidence type="ECO:0000256" key="2">
    <source>
        <dbReference type="ARBA" id="ARBA00022741"/>
    </source>
</evidence>
<dbReference type="GO" id="GO:0004812">
    <property type="term" value="F:aminoacyl-tRNA ligase activity"/>
    <property type="evidence" value="ECO:0007669"/>
    <property type="project" value="UniProtKB-KW"/>
</dbReference>
<dbReference type="GO" id="GO:0006421">
    <property type="term" value="P:asparaginyl-tRNA aminoacylation"/>
    <property type="evidence" value="ECO:0007669"/>
    <property type="project" value="TreeGrafter"/>
</dbReference>
<dbReference type="GO" id="GO:0140096">
    <property type="term" value="F:catalytic activity, acting on a protein"/>
    <property type="evidence" value="ECO:0007669"/>
    <property type="project" value="UniProtKB-ARBA"/>
</dbReference>
<dbReference type="Pfam" id="PF00152">
    <property type="entry name" value="tRNA-synt_2"/>
    <property type="match status" value="1"/>
</dbReference>
<dbReference type="PANTHER" id="PTHR22594:SF34">
    <property type="entry name" value="ASPARAGINE--TRNA LIGASE, MITOCHONDRIAL-RELATED"/>
    <property type="match status" value="1"/>
</dbReference>
<comment type="caution">
    <text evidence="8">The sequence shown here is derived from an EMBL/GenBank/DDBJ whole genome shotgun (WGS) entry which is preliminary data.</text>
</comment>
<keyword evidence="4" id="KW-0648">Protein biosynthesis</keyword>
<sequence length="226" mass="25339">MDRTYIRTLYSKTADFGGIEVELRGWARSVRDSKNFGFIELNDGSCQKNCQVVLNREELSDYETIVHCGVGAALRVRGRVVLTPEMRQPFELHADEVAVEGASLPSYPLQKKRHSPEFLREIAHLRPRTNLFGAVFRIRSQAAFAIHKFFNDRGFVYVHTPIITGSDCEGAGAMFRVTTLAPGETDLSKDFFGKRAALTVSGQLDVETFAMAFSNVYTFGPTFRAE</sequence>
<protein>
    <submittedName>
        <fullName evidence="8">Asparagine--tRNA ligase</fullName>
    </submittedName>
</protein>
<dbReference type="Gene3D" id="2.40.50.140">
    <property type="entry name" value="Nucleic acid-binding proteins"/>
    <property type="match status" value="1"/>
</dbReference>
<evidence type="ECO:0000256" key="1">
    <source>
        <dbReference type="ARBA" id="ARBA00022598"/>
    </source>
</evidence>
<dbReference type="Pfam" id="PF01336">
    <property type="entry name" value="tRNA_anti-codon"/>
    <property type="match status" value="1"/>
</dbReference>
<keyword evidence="1 8" id="KW-0436">Ligase</keyword>
<organism evidence="8 9">
    <name type="scientific">Candidatus Coproplasma stercoripullorum</name>
    <dbReference type="NCBI Taxonomy" id="2840751"/>
    <lineage>
        <taxon>Bacteria</taxon>
        <taxon>Bacillati</taxon>
        <taxon>Bacillota</taxon>
        <taxon>Clostridia</taxon>
        <taxon>Eubacteriales</taxon>
        <taxon>Candidatus Coproplasma</taxon>
    </lineage>
</organism>
<dbReference type="Gene3D" id="3.30.930.10">
    <property type="entry name" value="Bira Bifunctional Protein, Domain 2"/>
    <property type="match status" value="1"/>
</dbReference>
<reference evidence="8" key="1">
    <citation type="submission" date="2020-10" db="EMBL/GenBank/DDBJ databases">
        <authorList>
            <person name="Gilroy R."/>
        </authorList>
    </citation>
    <scope>NUCLEOTIDE SEQUENCE</scope>
    <source>
        <strain evidence="8">ChiW25-3613</strain>
    </source>
</reference>
<dbReference type="GO" id="GO:0003676">
    <property type="term" value="F:nucleic acid binding"/>
    <property type="evidence" value="ECO:0007669"/>
    <property type="project" value="InterPro"/>
</dbReference>
<dbReference type="CDD" id="cd04318">
    <property type="entry name" value="EcAsnRS_like_N"/>
    <property type="match status" value="1"/>
</dbReference>
<evidence type="ECO:0000256" key="5">
    <source>
        <dbReference type="ARBA" id="ARBA00023146"/>
    </source>
</evidence>
<feature type="domain" description="Aminoacyl-tRNA synthetase class II (D/K/N)" evidence="6">
    <location>
        <begin position="122"/>
        <end position="226"/>
    </location>
</feature>
<dbReference type="GO" id="GO:0016740">
    <property type="term" value="F:transferase activity"/>
    <property type="evidence" value="ECO:0007669"/>
    <property type="project" value="UniProtKB-ARBA"/>
</dbReference>
<dbReference type="Proteomes" id="UP000824179">
    <property type="component" value="Unassembled WGS sequence"/>
</dbReference>
<dbReference type="PANTHER" id="PTHR22594">
    <property type="entry name" value="ASPARTYL/LYSYL-TRNA SYNTHETASE"/>
    <property type="match status" value="1"/>
</dbReference>
<dbReference type="InterPro" id="IPR012340">
    <property type="entry name" value="NA-bd_OB-fold"/>
</dbReference>
<gene>
    <name evidence="8" type="ORF">IAB90_02880</name>
</gene>
<keyword evidence="2" id="KW-0547">Nucleotide-binding</keyword>
<accession>A0A9D1AFJ7</accession>
<dbReference type="EMBL" id="DVHB01000053">
    <property type="protein sequence ID" value="HIR39305.1"/>
    <property type="molecule type" value="Genomic_DNA"/>
</dbReference>
<evidence type="ECO:0000259" key="7">
    <source>
        <dbReference type="Pfam" id="PF01336"/>
    </source>
</evidence>
<evidence type="ECO:0000313" key="9">
    <source>
        <dbReference type="Proteomes" id="UP000824179"/>
    </source>
</evidence>
<dbReference type="GO" id="GO:0005524">
    <property type="term" value="F:ATP binding"/>
    <property type="evidence" value="ECO:0007669"/>
    <property type="project" value="UniProtKB-KW"/>
</dbReference>
<dbReference type="InterPro" id="IPR004364">
    <property type="entry name" value="Aa-tRNA-synt_II"/>
</dbReference>
<evidence type="ECO:0000256" key="3">
    <source>
        <dbReference type="ARBA" id="ARBA00022840"/>
    </source>
</evidence>